<organism evidence="1 2">
    <name type="scientific">Laccaria amethystina LaAM-08-1</name>
    <dbReference type="NCBI Taxonomy" id="1095629"/>
    <lineage>
        <taxon>Eukaryota</taxon>
        <taxon>Fungi</taxon>
        <taxon>Dikarya</taxon>
        <taxon>Basidiomycota</taxon>
        <taxon>Agaricomycotina</taxon>
        <taxon>Agaricomycetes</taxon>
        <taxon>Agaricomycetidae</taxon>
        <taxon>Agaricales</taxon>
        <taxon>Agaricineae</taxon>
        <taxon>Hydnangiaceae</taxon>
        <taxon>Laccaria</taxon>
    </lineage>
</organism>
<dbReference type="Proteomes" id="UP000054477">
    <property type="component" value="Unassembled WGS sequence"/>
</dbReference>
<reference evidence="2" key="2">
    <citation type="submission" date="2015-01" db="EMBL/GenBank/DDBJ databases">
        <title>Evolutionary Origins and Diversification of the Mycorrhizal Mutualists.</title>
        <authorList>
            <consortium name="DOE Joint Genome Institute"/>
            <consortium name="Mycorrhizal Genomics Consortium"/>
            <person name="Kohler A."/>
            <person name="Kuo A."/>
            <person name="Nagy L.G."/>
            <person name="Floudas D."/>
            <person name="Copeland A."/>
            <person name="Barry K.W."/>
            <person name="Cichocki N."/>
            <person name="Veneault-Fourrey C."/>
            <person name="LaButti K."/>
            <person name="Lindquist E.A."/>
            <person name="Lipzen A."/>
            <person name="Lundell T."/>
            <person name="Morin E."/>
            <person name="Murat C."/>
            <person name="Riley R."/>
            <person name="Ohm R."/>
            <person name="Sun H."/>
            <person name="Tunlid A."/>
            <person name="Henrissat B."/>
            <person name="Grigoriev I.V."/>
            <person name="Hibbett D.S."/>
            <person name="Martin F."/>
        </authorList>
    </citation>
    <scope>NUCLEOTIDE SEQUENCE [LARGE SCALE GENOMIC DNA]</scope>
    <source>
        <strain evidence="2">LaAM-08-1</strain>
    </source>
</reference>
<evidence type="ECO:0000313" key="2">
    <source>
        <dbReference type="Proteomes" id="UP000054477"/>
    </source>
</evidence>
<dbReference type="AlphaFoldDB" id="A0A0C9YNK3"/>
<dbReference type="HOGENOM" id="CLU_2688204_0_0_1"/>
<reference evidence="1 2" key="1">
    <citation type="submission" date="2014-04" db="EMBL/GenBank/DDBJ databases">
        <authorList>
            <consortium name="DOE Joint Genome Institute"/>
            <person name="Kuo A."/>
            <person name="Kohler A."/>
            <person name="Nagy L.G."/>
            <person name="Floudas D."/>
            <person name="Copeland A."/>
            <person name="Barry K.W."/>
            <person name="Cichocki N."/>
            <person name="Veneault-Fourrey C."/>
            <person name="LaButti K."/>
            <person name="Lindquist E.A."/>
            <person name="Lipzen A."/>
            <person name="Lundell T."/>
            <person name="Morin E."/>
            <person name="Murat C."/>
            <person name="Sun H."/>
            <person name="Tunlid A."/>
            <person name="Henrissat B."/>
            <person name="Grigoriev I.V."/>
            <person name="Hibbett D.S."/>
            <person name="Martin F."/>
            <person name="Nordberg H.P."/>
            <person name="Cantor M.N."/>
            <person name="Hua S.X."/>
        </authorList>
    </citation>
    <scope>NUCLEOTIDE SEQUENCE [LARGE SCALE GENOMIC DNA]</scope>
    <source>
        <strain evidence="1 2">LaAM-08-1</strain>
    </source>
</reference>
<keyword evidence="2" id="KW-1185">Reference proteome</keyword>
<accession>A0A0C9YNK3</accession>
<protein>
    <submittedName>
        <fullName evidence="1">Uncharacterized protein</fullName>
    </submittedName>
</protein>
<dbReference type="EMBL" id="KN838538">
    <property type="protein sequence ID" value="KIK09548.1"/>
    <property type="molecule type" value="Genomic_DNA"/>
</dbReference>
<evidence type="ECO:0000313" key="1">
    <source>
        <dbReference type="EMBL" id="KIK09548.1"/>
    </source>
</evidence>
<gene>
    <name evidence="1" type="ORF">K443DRAFT_389868</name>
</gene>
<sequence length="74" mass="8532">MCGRDWQQLPQSNILQHFRVVNALRFPLLYPPLGITSSGFDANDSCSMAFDSRVNRHGLRTPSRIRRPSHFHHS</sequence>
<proteinExistence type="predicted"/>
<name>A0A0C9YNK3_9AGAR</name>